<comment type="similarity">
    <text evidence="3">Belongs to the bacterial ribosomal protein bS16 family.</text>
</comment>
<gene>
    <name evidence="3 4" type="primary">rpsP</name>
    <name evidence="4" type="ORF">ENW00_04505</name>
</gene>
<organism evidence="4">
    <name type="scientific">Dictyoglomus thermophilum</name>
    <dbReference type="NCBI Taxonomy" id="14"/>
    <lineage>
        <taxon>Bacteria</taxon>
        <taxon>Pseudomonadati</taxon>
        <taxon>Dictyoglomota</taxon>
        <taxon>Dictyoglomia</taxon>
        <taxon>Dictyoglomales</taxon>
        <taxon>Dictyoglomaceae</taxon>
        <taxon>Dictyoglomus</taxon>
    </lineage>
</organism>
<dbReference type="InterPro" id="IPR000307">
    <property type="entry name" value="Ribosomal_bS16"/>
</dbReference>
<dbReference type="Pfam" id="PF00886">
    <property type="entry name" value="Ribosomal_S16"/>
    <property type="match status" value="1"/>
</dbReference>
<evidence type="ECO:0000256" key="3">
    <source>
        <dbReference type="HAMAP-Rule" id="MF_00385"/>
    </source>
</evidence>
<evidence type="ECO:0000256" key="1">
    <source>
        <dbReference type="ARBA" id="ARBA00022980"/>
    </source>
</evidence>
<dbReference type="InterPro" id="IPR023803">
    <property type="entry name" value="Ribosomal_bS16_dom_sf"/>
</dbReference>
<keyword evidence="2 3" id="KW-0687">Ribonucleoprotein</keyword>
<name>A0A7C3MJX3_DICTH</name>
<dbReference type="GO" id="GO:0015935">
    <property type="term" value="C:small ribosomal subunit"/>
    <property type="evidence" value="ECO:0007669"/>
    <property type="project" value="TreeGrafter"/>
</dbReference>
<comment type="caution">
    <text evidence="4">The sequence shown here is derived from an EMBL/GenBank/DDBJ whole genome shotgun (WGS) entry which is preliminary data.</text>
</comment>
<dbReference type="NCBIfam" id="TIGR00002">
    <property type="entry name" value="S16"/>
    <property type="match status" value="1"/>
</dbReference>
<keyword evidence="1 3" id="KW-0689">Ribosomal protein</keyword>
<dbReference type="FunFam" id="3.30.1320.10:FF:000010">
    <property type="entry name" value="30S ribosomal protein S16"/>
    <property type="match status" value="1"/>
</dbReference>
<reference evidence="4" key="1">
    <citation type="journal article" date="2020" name="mSystems">
        <title>Genome- and Community-Level Interaction Insights into Carbon Utilization and Element Cycling Functions of Hydrothermarchaeota in Hydrothermal Sediment.</title>
        <authorList>
            <person name="Zhou Z."/>
            <person name="Liu Y."/>
            <person name="Xu W."/>
            <person name="Pan J."/>
            <person name="Luo Z.H."/>
            <person name="Li M."/>
        </authorList>
    </citation>
    <scope>NUCLEOTIDE SEQUENCE [LARGE SCALE GENOMIC DNA]</scope>
    <source>
        <strain evidence="4">SpSt-81</strain>
    </source>
</reference>
<dbReference type="PANTHER" id="PTHR12919">
    <property type="entry name" value="30S RIBOSOMAL PROTEIN S16"/>
    <property type="match status" value="1"/>
</dbReference>
<dbReference type="SUPFAM" id="SSF54565">
    <property type="entry name" value="Ribosomal protein S16"/>
    <property type="match status" value="1"/>
</dbReference>
<dbReference type="GO" id="GO:0003735">
    <property type="term" value="F:structural constituent of ribosome"/>
    <property type="evidence" value="ECO:0007669"/>
    <property type="project" value="InterPro"/>
</dbReference>
<evidence type="ECO:0000313" key="4">
    <source>
        <dbReference type="EMBL" id="HFX13409.1"/>
    </source>
</evidence>
<protein>
    <recommendedName>
        <fullName evidence="3">Small ribosomal subunit protein bS16</fullName>
    </recommendedName>
</protein>
<proteinExistence type="inferred from homology"/>
<dbReference type="PROSITE" id="PS00732">
    <property type="entry name" value="RIBOSOMAL_S16"/>
    <property type="match status" value="1"/>
</dbReference>
<dbReference type="Gene3D" id="3.30.1320.10">
    <property type="match status" value="1"/>
</dbReference>
<dbReference type="AlphaFoldDB" id="A0A7C3MJX3"/>
<dbReference type="InterPro" id="IPR020592">
    <property type="entry name" value="Ribosomal_bS16_CS"/>
</dbReference>
<accession>A0A7C3MJX3</accession>
<dbReference type="PANTHER" id="PTHR12919:SF20">
    <property type="entry name" value="SMALL RIBOSOMAL SUBUNIT PROTEIN BS16M"/>
    <property type="match status" value="1"/>
</dbReference>
<evidence type="ECO:0000256" key="2">
    <source>
        <dbReference type="ARBA" id="ARBA00023274"/>
    </source>
</evidence>
<dbReference type="GO" id="GO:0005737">
    <property type="term" value="C:cytoplasm"/>
    <property type="evidence" value="ECO:0007669"/>
    <property type="project" value="UniProtKB-ARBA"/>
</dbReference>
<dbReference type="EMBL" id="DTIN01000014">
    <property type="protein sequence ID" value="HFX13409.1"/>
    <property type="molecule type" value="Genomic_DNA"/>
</dbReference>
<dbReference type="HAMAP" id="MF_00385">
    <property type="entry name" value="Ribosomal_bS16"/>
    <property type="match status" value="1"/>
</dbReference>
<dbReference type="GO" id="GO:0006412">
    <property type="term" value="P:translation"/>
    <property type="evidence" value="ECO:0007669"/>
    <property type="project" value="UniProtKB-UniRule"/>
</dbReference>
<sequence>MVKIRLTRIGAKNSPAYRIVAMDSREPRDGKHLEILGYYDPKTDPATVQLKEERILYWLSQGAQPTDTVLSLLKKYGVWDKFLALKRTVKSSA</sequence>